<dbReference type="CDD" id="cd09024">
    <property type="entry name" value="Aldose_epim_lacX"/>
    <property type="match status" value="1"/>
</dbReference>
<dbReference type="GO" id="GO:0030246">
    <property type="term" value="F:carbohydrate binding"/>
    <property type="evidence" value="ECO:0007669"/>
    <property type="project" value="InterPro"/>
</dbReference>
<evidence type="ECO:0000313" key="4">
    <source>
        <dbReference type="EMBL" id="TXK44932.1"/>
    </source>
</evidence>
<dbReference type="Proteomes" id="UP000321926">
    <property type="component" value="Unassembled WGS sequence"/>
</dbReference>
<dbReference type="AlphaFoldDB" id="A0A5C8K782"/>
<dbReference type="PANTHER" id="PTHR11122:SF13">
    <property type="entry name" value="GLUCOSE-6-PHOSPHATE 1-EPIMERASE"/>
    <property type="match status" value="1"/>
</dbReference>
<dbReference type="InterPro" id="IPR011013">
    <property type="entry name" value="Gal_mutarotase_sf_dom"/>
</dbReference>
<comment type="subunit">
    <text evidence="2">Monomer.</text>
</comment>
<sequence length="291" mass="33634">MLHFIQNDTFKVGVDSKGAELNHFVKLDEQLELIWQGDPAFWAGRAPNLFPIVGELPNQQYEAKGQTFHMKRHGFARQSEFELVEEHQDKLVFELKQNEATLAQYPYKFSLLIAYKLTGNKLDITYFVRNDDSEALYFSIGGHPAFNVPLYPQEQYTDYFIEFEQEETLSRYLLNEQGLLSGDTERVLEQERVLPLHHDLFRKDALVFKNTKSQRLQLASHTNPLRLELTFEGFPFLGIWAKPNNAPFVCLEPWCGVASSEGDTGKLEEKEGIEHIAPKQAFERTFSIEVL</sequence>
<evidence type="ECO:0000313" key="5">
    <source>
        <dbReference type="Proteomes" id="UP000321926"/>
    </source>
</evidence>
<evidence type="ECO:0000256" key="2">
    <source>
        <dbReference type="ARBA" id="ARBA00011245"/>
    </source>
</evidence>
<dbReference type="RefSeq" id="WP_147922171.1">
    <property type="nucleotide sequence ID" value="NZ_VRTY01000045.1"/>
</dbReference>
<dbReference type="GO" id="GO:0016853">
    <property type="term" value="F:isomerase activity"/>
    <property type="evidence" value="ECO:0007669"/>
    <property type="project" value="InterPro"/>
</dbReference>
<dbReference type="InterPro" id="IPR014718">
    <property type="entry name" value="GH-type_carb-bd"/>
</dbReference>
<dbReference type="InterPro" id="IPR037481">
    <property type="entry name" value="LacX"/>
</dbReference>
<proteinExistence type="predicted"/>
<dbReference type="InterPro" id="IPR008183">
    <property type="entry name" value="Aldose_1/G6P_1-epimerase"/>
</dbReference>
<dbReference type="Pfam" id="PF01263">
    <property type="entry name" value="Aldose_epim"/>
    <property type="match status" value="1"/>
</dbReference>
<dbReference type="GO" id="GO:0005975">
    <property type="term" value="P:carbohydrate metabolic process"/>
    <property type="evidence" value="ECO:0007669"/>
    <property type="project" value="InterPro"/>
</dbReference>
<gene>
    <name evidence="4" type="ORF">FVR03_12935</name>
</gene>
<keyword evidence="5" id="KW-1185">Reference proteome</keyword>
<comment type="caution">
    <text evidence="4">The sequence shown here is derived from an EMBL/GenBank/DDBJ whole genome shotgun (WGS) entry which is preliminary data.</text>
</comment>
<organism evidence="4 5">
    <name type="scientific">Pontibacter qinzhouensis</name>
    <dbReference type="NCBI Taxonomy" id="2603253"/>
    <lineage>
        <taxon>Bacteria</taxon>
        <taxon>Pseudomonadati</taxon>
        <taxon>Bacteroidota</taxon>
        <taxon>Cytophagia</taxon>
        <taxon>Cytophagales</taxon>
        <taxon>Hymenobacteraceae</taxon>
        <taxon>Pontibacter</taxon>
    </lineage>
</organism>
<dbReference type="OrthoDB" id="9795355at2"/>
<reference evidence="4 5" key="1">
    <citation type="submission" date="2019-08" db="EMBL/GenBank/DDBJ databases">
        <authorList>
            <person name="Shi S."/>
        </authorList>
    </citation>
    <scope>NUCLEOTIDE SEQUENCE [LARGE SCALE GENOMIC DNA]</scope>
    <source>
        <strain evidence="4 5">GY10130</strain>
    </source>
</reference>
<dbReference type="SUPFAM" id="SSF74650">
    <property type="entry name" value="Galactose mutarotase-like"/>
    <property type="match status" value="1"/>
</dbReference>
<accession>A0A5C8K782</accession>
<dbReference type="EMBL" id="VRTY01000045">
    <property type="protein sequence ID" value="TXK44932.1"/>
    <property type="molecule type" value="Genomic_DNA"/>
</dbReference>
<comment type="cofactor">
    <cofactor evidence="1">
        <name>Ca(2+)</name>
        <dbReference type="ChEBI" id="CHEBI:29108"/>
    </cofactor>
</comment>
<evidence type="ECO:0000256" key="1">
    <source>
        <dbReference type="ARBA" id="ARBA00001913"/>
    </source>
</evidence>
<protein>
    <submittedName>
        <fullName evidence="4">Aldose 1-epimerase family protein</fullName>
    </submittedName>
</protein>
<evidence type="ECO:0000256" key="3">
    <source>
        <dbReference type="ARBA" id="ARBA00022837"/>
    </source>
</evidence>
<keyword evidence="3" id="KW-0106">Calcium</keyword>
<name>A0A5C8K782_9BACT</name>
<dbReference type="Gene3D" id="2.70.98.10">
    <property type="match status" value="1"/>
</dbReference>
<dbReference type="PANTHER" id="PTHR11122">
    <property type="entry name" value="APOSPORY-ASSOCIATED PROTEIN C-RELATED"/>
    <property type="match status" value="1"/>
</dbReference>